<accession>A0A509E767</accession>
<keyword evidence="4" id="KW-0378">Hydrolase</keyword>
<feature type="domain" description="GH16" evidence="3">
    <location>
        <begin position="140"/>
        <end position="427"/>
    </location>
</feature>
<dbReference type="CDD" id="cd08023">
    <property type="entry name" value="GH16_laminarinase_like"/>
    <property type="match status" value="1"/>
</dbReference>
<dbReference type="Gene3D" id="2.60.120.200">
    <property type="match status" value="1"/>
</dbReference>
<keyword evidence="5" id="KW-1185">Reference proteome</keyword>
<dbReference type="InterPro" id="IPR000757">
    <property type="entry name" value="Beta-glucanase-like"/>
</dbReference>
<dbReference type="Pfam" id="PF00722">
    <property type="entry name" value="Glyco_hydro_16"/>
    <property type="match status" value="1"/>
</dbReference>
<protein>
    <submittedName>
        <fullName evidence="4">Endo-1,3-1,4-beta-glycanase ExsH</fullName>
        <ecNumber evidence="4">3.2.1.-</ecNumber>
    </submittedName>
</protein>
<dbReference type="InterPro" id="IPR050546">
    <property type="entry name" value="Glycosyl_Hydrlase_16"/>
</dbReference>
<dbReference type="AlphaFoldDB" id="A0A509E767"/>
<reference evidence="4 5" key="1">
    <citation type="submission" date="2019-06" db="EMBL/GenBank/DDBJ databases">
        <authorList>
            <person name="Rodrigo-Torres L."/>
            <person name="Arahal R. D."/>
            <person name="Lucena T."/>
        </authorList>
    </citation>
    <scope>NUCLEOTIDE SEQUENCE [LARGE SCALE GENOMIC DNA]</scope>
    <source>
        <strain evidence="4 5">SB0023/3</strain>
    </source>
</reference>
<dbReference type="InterPro" id="IPR013320">
    <property type="entry name" value="ConA-like_dom_sf"/>
</dbReference>
<evidence type="ECO:0000313" key="4">
    <source>
        <dbReference type="EMBL" id="VUD70136.1"/>
    </source>
</evidence>
<dbReference type="RefSeq" id="WP_142581724.1">
    <property type="nucleotide sequence ID" value="NZ_CABFPH010000005.1"/>
</dbReference>
<organism evidence="4 5">
    <name type="scientific">Methylobacterium symbioticum</name>
    <dbReference type="NCBI Taxonomy" id="2584084"/>
    <lineage>
        <taxon>Bacteria</taxon>
        <taxon>Pseudomonadati</taxon>
        <taxon>Pseudomonadota</taxon>
        <taxon>Alphaproteobacteria</taxon>
        <taxon>Hyphomicrobiales</taxon>
        <taxon>Methylobacteriaceae</taxon>
        <taxon>Methylobacterium</taxon>
    </lineage>
</organism>
<gene>
    <name evidence="4" type="primary">exsH_2</name>
    <name evidence="4" type="ORF">MET9862_00699</name>
</gene>
<dbReference type="PANTHER" id="PTHR10963:SF55">
    <property type="entry name" value="GLYCOSIDE HYDROLASE FAMILY 16 PROTEIN"/>
    <property type="match status" value="1"/>
</dbReference>
<proteinExistence type="inferred from homology"/>
<evidence type="ECO:0000313" key="5">
    <source>
        <dbReference type="Proteomes" id="UP000410984"/>
    </source>
</evidence>
<dbReference type="PROSITE" id="PS51762">
    <property type="entry name" value="GH16_2"/>
    <property type="match status" value="1"/>
</dbReference>
<keyword evidence="4" id="KW-0326">Glycosidase</keyword>
<evidence type="ECO:0000259" key="3">
    <source>
        <dbReference type="PROSITE" id="PS51762"/>
    </source>
</evidence>
<dbReference type="SUPFAM" id="SSF49899">
    <property type="entry name" value="Concanavalin A-like lectins/glucanases"/>
    <property type="match status" value="1"/>
</dbReference>
<evidence type="ECO:0000256" key="2">
    <source>
        <dbReference type="SAM" id="MobiDB-lite"/>
    </source>
</evidence>
<dbReference type="GO" id="GO:0005975">
    <property type="term" value="P:carbohydrate metabolic process"/>
    <property type="evidence" value="ECO:0007669"/>
    <property type="project" value="InterPro"/>
</dbReference>
<dbReference type="Proteomes" id="UP000410984">
    <property type="component" value="Unassembled WGS sequence"/>
</dbReference>
<dbReference type="GO" id="GO:0004553">
    <property type="term" value="F:hydrolase activity, hydrolyzing O-glycosyl compounds"/>
    <property type="evidence" value="ECO:0007669"/>
    <property type="project" value="InterPro"/>
</dbReference>
<dbReference type="OrthoDB" id="9809583at2"/>
<dbReference type="EC" id="3.2.1.-" evidence="4"/>
<feature type="region of interest" description="Disordered" evidence="2">
    <location>
        <begin position="50"/>
        <end position="72"/>
    </location>
</feature>
<comment type="similarity">
    <text evidence="1">Belongs to the glycosyl hydrolase 16 family.</text>
</comment>
<dbReference type="EMBL" id="CABFPH010000005">
    <property type="protein sequence ID" value="VUD70136.1"/>
    <property type="molecule type" value="Genomic_DNA"/>
</dbReference>
<dbReference type="PANTHER" id="PTHR10963">
    <property type="entry name" value="GLYCOSYL HYDROLASE-RELATED"/>
    <property type="match status" value="1"/>
</dbReference>
<sequence length="427" mass="46721">MSCLPSDNTRLRRARAALAVLGPIVGLVLAATLALAGTALSQGAQPEPPVALQLLSPGPTSVATHNQKQKPEAYTASLPDPAMRVRAGPLEVTGLARGLRNVALVVNGVWTSTVPGSDGRFSARLDLSNAAGGPLVLDVYGWDTPPDDHAFTTAVNLRVHLFVDGGRNASPPVERPPGHPAHGRTLVWSDDFDSLSRKVWHAGPKPDGQEYGAASFLRYDDPTFDPYTIMGGFLRIRSLHWPDWKDPAGYGRVWLTGHLSTGFPDGSVSGGFRKGYFEARMMMPAGPGTWSSFWLLDQHGIRNSAADGAVEIDVIEAYGHATNSYVATEHDWPPPSSRMEGYRRAQKNLTGLPDYSLAFHDYGVEITDDEVVFYFDGIEKFRAPLYRKASVSPFFMMLTLAMSQDWPITVPPSGYYDLWIDHVRVYR</sequence>
<name>A0A509E767_9HYPH</name>
<evidence type="ECO:0000256" key="1">
    <source>
        <dbReference type="ARBA" id="ARBA00006865"/>
    </source>
</evidence>